<evidence type="ECO:0000313" key="5">
    <source>
        <dbReference type="Proteomes" id="UP001608902"/>
    </source>
</evidence>
<reference evidence="4 5" key="1">
    <citation type="submission" date="2024-08" db="EMBL/GenBank/DDBJ databases">
        <title>Gnathostoma spinigerum genome.</title>
        <authorList>
            <person name="Gonzalez-Bertolin B."/>
            <person name="Monzon S."/>
            <person name="Zaballos A."/>
            <person name="Jimenez P."/>
            <person name="Dekumyoy P."/>
            <person name="Varona S."/>
            <person name="Cuesta I."/>
            <person name="Sumanam S."/>
            <person name="Adisakwattana P."/>
            <person name="Gasser R.B."/>
            <person name="Hernandez-Gonzalez A."/>
            <person name="Young N.D."/>
            <person name="Perteguer M.J."/>
        </authorList>
    </citation>
    <scope>NUCLEOTIDE SEQUENCE [LARGE SCALE GENOMIC DNA]</scope>
    <source>
        <strain evidence="4">AL3</strain>
        <tissue evidence="4">Liver</tissue>
    </source>
</reference>
<comment type="caution">
    <text evidence="4">The sequence shown here is derived from an EMBL/GenBank/DDBJ whole genome shotgun (WGS) entry which is preliminary data.</text>
</comment>
<keyword evidence="5" id="KW-1185">Reference proteome</keyword>
<keyword evidence="3" id="KW-0175">Coiled coil</keyword>
<dbReference type="Proteomes" id="UP001608902">
    <property type="component" value="Unassembled WGS sequence"/>
</dbReference>
<name>A0ABD6EPW4_9BILA</name>
<dbReference type="AlphaFoldDB" id="A0ABD6EPW4"/>
<evidence type="ECO:0000256" key="1">
    <source>
        <dbReference type="ARBA" id="ARBA00010171"/>
    </source>
</evidence>
<comment type="similarity">
    <text evidence="1">Belongs to the SMC family. SMC5 subfamily.</text>
</comment>
<evidence type="ECO:0000256" key="2">
    <source>
        <dbReference type="ARBA" id="ARBA00018687"/>
    </source>
</evidence>
<dbReference type="InterPro" id="IPR027417">
    <property type="entry name" value="P-loop_NTPase"/>
</dbReference>
<sequence>MVTFLQMRNWEDEMETAVEKWLNPLKSLVVKISLRFASFCQLLGIEGKVRLDEPNNRFDIDKYGLTILIKFRTSEALQPLTHQVQSGGERSVATMLYLMALQELSPVPFRCVDEINQGMDPVNERRVLELLMKILENGHNLSKTQYFVLTPKLIHGIKYSDRVKIIVPYNGCEVHKKTVRIVFIDSTDVLDFGKFRLHFLAAAKD</sequence>
<organism evidence="4 5">
    <name type="scientific">Gnathostoma spinigerum</name>
    <dbReference type="NCBI Taxonomy" id="75299"/>
    <lineage>
        <taxon>Eukaryota</taxon>
        <taxon>Metazoa</taxon>
        <taxon>Ecdysozoa</taxon>
        <taxon>Nematoda</taxon>
        <taxon>Chromadorea</taxon>
        <taxon>Rhabditida</taxon>
        <taxon>Spirurina</taxon>
        <taxon>Gnathostomatomorpha</taxon>
        <taxon>Gnathostomatoidea</taxon>
        <taxon>Gnathostomatidae</taxon>
        <taxon>Gnathostoma</taxon>
    </lineage>
</organism>
<dbReference type="PANTHER" id="PTHR45916">
    <property type="entry name" value="STRUCTURAL MAINTENANCE OF CHROMOSOMES PROTEIN 5"/>
    <property type="match status" value="1"/>
</dbReference>
<evidence type="ECO:0000256" key="3">
    <source>
        <dbReference type="ARBA" id="ARBA00023054"/>
    </source>
</evidence>
<accession>A0ABD6EPW4</accession>
<protein>
    <recommendedName>
        <fullName evidence="2">Structural maintenance of chromosomes protein 5</fullName>
    </recommendedName>
</protein>
<gene>
    <name evidence="4" type="ORF">AB6A40_006048</name>
</gene>
<proteinExistence type="inferred from homology"/>
<dbReference type="SUPFAM" id="SSF52540">
    <property type="entry name" value="P-loop containing nucleoside triphosphate hydrolases"/>
    <property type="match status" value="1"/>
</dbReference>
<dbReference type="PANTHER" id="PTHR45916:SF1">
    <property type="entry name" value="STRUCTURAL MAINTENANCE OF CHROMOSOMES PROTEIN 5"/>
    <property type="match status" value="1"/>
</dbReference>
<dbReference type="Gene3D" id="3.40.50.300">
    <property type="entry name" value="P-loop containing nucleotide triphosphate hydrolases"/>
    <property type="match status" value="1"/>
</dbReference>
<dbReference type="EMBL" id="JBGFUD010004080">
    <property type="protein sequence ID" value="MFH4979339.1"/>
    <property type="molecule type" value="Genomic_DNA"/>
</dbReference>
<evidence type="ECO:0000313" key="4">
    <source>
        <dbReference type="EMBL" id="MFH4979339.1"/>
    </source>
</evidence>